<dbReference type="Pfam" id="PF01812">
    <property type="entry name" value="5-FTHF_cyc-lig"/>
    <property type="match status" value="1"/>
</dbReference>
<dbReference type="PANTHER" id="PTHR23407">
    <property type="entry name" value="ATPASE INHIBITOR/5-FORMYLTETRAHYDROFOLATE CYCLO-LIGASE"/>
    <property type="match status" value="1"/>
</dbReference>
<organism evidence="6 7">
    <name type="scientific">Pseudonocardia ailaonensis</name>
    <dbReference type="NCBI Taxonomy" id="367279"/>
    <lineage>
        <taxon>Bacteria</taxon>
        <taxon>Bacillati</taxon>
        <taxon>Actinomycetota</taxon>
        <taxon>Actinomycetes</taxon>
        <taxon>Pseudonocardiales</taxon>
        <taxon>Pseudonocardiaceae</taxon>
        <taxon>Pseudonocardia</taxon>
    </lineage>
</organism>
<comment type="similarity">
    <text evidence="1 4">Belongs to the 5-formyltetrahydrofolate cyclo-ligase family.</text>
</comment>
<keyword evidence="4" id="KW-0460">Magnesium</keyword>
<dbReference type="Proteomes" id="UP001500449">
    <property type="component" value="Unassembled WGS sequence"/>
</dbReference>
<dbReference type="Gene3D" id="3.40.50.10420">
    <property type="entry name" value="NagB/RpiA/CoA transferase-like"/>
    <property type="match status" value="1"/>
</dbReference>
<feature type="region of interest" description="Disordered" evidence="5">
    <location>
        <begin position="1"/>
        <end position="20"/>
    </location>
</feature>
<gene>
    <name evidence="6" type="ORF">GCM10009836_20680</name>
</gene>
<dbReference type="PANTHER" id="PTHR23407:SF1">
    <property type="entry name" value="5-FORMYLTETRAHYDROFOLATE CYCLO-LIGASE"/>
    <property type="match status" value="1"/>
</dbReference>
<dbReference type="SUPFAM" id="SSF100950">
    <property type="entry name" value="NagB/RpiA/CoA transferase-like"/>
    <property type="match status" value="1"/>
</dbReference>
<sequence length="216" mass="22450">MPRVQPDEVPGTGARHDRIPAHGKDALRARIIAARRALTPVARAEAAESLRGHVLELAADLEDGPVCAYLPIGTEPGSVELLDSLRATGRSVLLPVVPARPGPLDWAPYLGAGAVGPGPHRLLEPTTARLGPAALRTAVLVLVPALAVDRRGNRLGRGAGYYDRTLGAATRGTLLAALLHDGELLDDLPADPHDRPVAAVVQPSSGTLALGNNSRP</sequence>
<dbReference type="PIRSF" id="PIRSF006806">
    <property type="entry name" value="FTHF_cligase"/>
    <property type="match status" value="1"/>
</dbReference>
<protein>
    <recommendedName>
        <fullName evidence="4">5-formyltetrahydrofolate cyclo-ligase</fullName>
        <ecNumber evidence="4">6.3.3.2</ecNumber>
    </recommendedName>
</protein>
<comment type="catalytic activity">
    <reaction evidence="4">
        <text>(6S)-5-formyl-5,6,7,8-tetrahydrofolate + ATP = (6R)-5,10-methenyltetrahydrofolate + ADP + phosphate</text>
        <dbReference type="Rhea" id="RHEA:10488"/>
        <dbReference type="ChEBI" id="CHEBI:30616"/>
        <dbReference type="ChEBI" id="CHEBI:43474"/>
        <dbReference type="ChEBI" id="CHEBI:57455"/>
        <dbReference type="ChEBI" id="CHEBI:57457"/>
        <dbReference type="ChEBI" id="CHEBI:456216"/>
        <dbReference type="EC" id="6.3.3.2"/>
    </reaction>
</comment>
<keyword evidence="3 4" id="KW-0067">ATP-binding</keyword>
<dbReference type="InterPro" id="IPR037171">
    <property type="entry name" value="NagB/RpiA_transferase-like"/>
</dbReference>
<comment type="cofactor">
    <cofactor evidence="4">
        <name>Mg(2+)</name>
        <dbReference type="ChEBI" id="CHEBI:18420"/>
    </cofactor>
</comment>
<evidence type="ECO:0000256" key="5">
    <source>
        <dbReference type="SAM" id="MobiDB-lite"/>
    </source>
</evidence>
<proteinExistence type="inferred from homology"/>
<dbReference type="InterPro" id="IPR002698">
    <property type="entry name" value="FTHF_cligase"/>
</dbReference>
<evidence type="ECO:0000313" key="6">
    <source>
        <dbReference type="EMBL" id="GAA1841200.1"/>
    </source>
</evidence>
<keyword evidence="2 4" id="KW-0547">Nucleotide-binding</keyword>
<comment type="caution">
    <text evidence="6">The sequence shown here is derived from an EMBL/GenBank/DDBJ whole genome shotgun (WGS) entry which is preliminary data.</text>
</comment>
<dbReference type="NCBIfam" id="TIGR02727">
    <property type="entry name" value="MTHFS_bact"/>
    <property type="match status" value="1"/>
</dbReference>
<evidence type="ECO:0000256" key="2">
    <source>
        <dbReference type="ARBA" id="ARBA00022741"/>
    </source>
</evidence>
<dbReference type="EMBL" id="BAAAQK010000005">
    <property type="protein sequence ID" value="GAA1841200.1"/>
    <property type="molecule type" value="Genomic_DNA"/>
</dbReference>
<evidence type="ECO:0000256" key="1">
    <source>
        <dbReference type="ARBA" id="ARBA00010638"/>
    </source>
</evidence>
<evidence type="ECO:0000256" key="4">
    <source>
        <dbReference type="RuleBase" id="RU361279"/>
    </source>
</evidence>
<evidence type="ECO:0000313" key="7">
    <source>
        <dbReference type="Proteomes" id="UP001500449"/>
    </source>
</evidence>
<keyword evidence="4" id="KW-0479">Metal-binding</keyword>
<dbReference type="InterPro" id="IPR024185">
    <property type="entry name" value="FTHF_cligase-like_sf"/>
</dbReference>
<name>A0ABN2MW20_9PSEU</name>
<keyword evidence="7" id="KW-1185">Reference proteome</keyword>
<dbReference type="EC" id="6.3.3.2" evidence="4"/>
<reference evidence="6 7" key="1">
    <citation type="journal article" date="2019" name="Int. J. Syst. Evol. Microbiol.">
        <title>The Global Catalogue of Microorganisms (GCM) 10K type strain sequencing project: providing services to taxonomists for standard genome sequencing and annotation.</title>
        <authorList>
            <consortium name="The Broad Institute Genomics Platform"/>
            <consortium name="The Broad Institute Genome Sequencing Center for Infectious Disease"/>
            <person name="Wu L."/>
            <person name="Ma J."/>
        </authorList>
    </citation>
    <scope>NUCLEOTIDE SEQUENCE [LARGE SCALE GENOMIC DNA]</scope>
    <source>
        <strain evidence="6 7">JCM 16009</strain>
    </source>
</reference>
<evidence type="ECO:0000256" key="3">
    <source>
        <dbReference type="ARBA" id="ARBA00022840"/>
    </source>
</evidence>
<accession>A0ABN2MW20</accession>